<dbReference type="Gene3D" id="3.40.720.10">
    <property type="entry name" value="Alkaline Phosphatase, subunit A"/>
    <property type="match status" value="1"/>
</dbReference>
<dbReference type="InterPro" id="IPR002591">
    <property type="entry name" value="Phosphodiest/P_Trfase"/>
</dbReference>
<comment type="caution">
    <text evidence="1">The sequence shown here is derived from an EMBL/GenBank/DDBJ whole genome shotgun (WGS) entry which is preliminary data.</text>
</comment>
<dbReference type="InterPro" id="IPR017850">
    <property type="entry name" value="Alkaline_phosphatase_core_sf"/>
</dbReference>
<name>A0ABP3JBE8_9BACI</name>
<reference evidence="2" key="1">
    <citation type="journal article" date="2019" name="Int. J. Syst. Evol. Microbiol.">
        <title>The Global Catalogue of Microorganisms (GCM) 10K type strain sequencing project: providing services to taxonomists for standard genome sequencing and annotation.</title>
        <authorList>
            <consortium name="The Broad Institute Genomics Platform"/>
            <consortium name="The Broad Institute Genome Sequencing Center for Infectious Disease"/>
            <person name="Wu L."/>
            <person name="Ma J."/>
        </authorList>
    </citation>
    <scope>NUCLEOTIDE SEQUENCE [LARGE SCALE GENOMIC DNA]</scope>
    <source>
        <strain evidence="2">JCM 12149</strain>
    </source>
</reference>
<dbReference type="PANTHER" id="PTHR10151:SF120">
    <property type="entry name" value="BIS(5'-ADENOSYL)-TRIPHOSPHATASE"/>
    <property type="match status" value="1"/>
</dbReference>
<dbReference type="Proteomes" id="UP001501459">
    <property type="component" value="Unassembled WGS sequence"/>
</dbReference>
<dbReference type="RefSeq" id="WP_343754261.1">
    <property type="nucleotide sequence ID" value="NZ_BAAADM010000056.1"/>
</dbReference>
<dbReference type="PANTHER" id="PTHR10151">
    <property type="entry name" value="ECTONUCLEOTIDE PYROPHOSPHATASE/PHOSPHODIESTERASE"/>
    <property type="match status" value="1"/>
</dbReference>
<evidence type="ECO:0000313" key="1">
    <source>
        <dbReference type="EMBL" id="GAA0448037.1"/>
    </source>
</evidence>
<evidence type="ECO:0000313" key="2">
    <source>
        <dbReference type="Proteomes" id="UP001501459"/>
    </source>
</evidence>
<accession>A0ABP3JBE8</accession>
<organism evidence="1 2">
    <name type="scientific">Lentibacillus halophilus</name>
    <dbReference type="NCBI Taxonomy" id="295065"/>
    <lineage>
        <taxon>Bacteria</taxon>
        <taxon>Bacillati</taxon>
        <taxon>Bacillota</taxon>
        <taxon>Bacilli</taxon>
        <taxon>Bacillales</taxon>
        <taxon>Bacillaceae</taxon>
        <taxon>Lentibacillus</taxon>
    </lineage>
</organism>
<gene>
    <name evidence="1" type="ORF">GCM10008983_27680</name>
</gene>
<keyword evidence="2" id="KW-1185">Reference proteome</keyword>
<sequence>MSNKLIVVMVDGMRNDLASENLGYIEHLVDTGKATRSQIKSELPSLSRPLYEVLLSGTPSSVNGISSNGPVRLSEQENLFHLTKKHGLVNATASYYWVSELYNQAPFDFFHDREQVKSENTIQYGKFYWEDDYPDSHLFMDGEILRQQVHPDFLYIHSMNVDDTGHKFGGDSKEYREKILRVDNHLSELIPVWQNDGYQVVITADHGMSKWGLHGGTTDEERMVPLYIISDQVEKNRFEPVIPQLLFAPFMCRLLGIPTSEGMEKLPESVTAMLKEK</sequence>
<proteinExistence type="predicted"/>
<protein>
    <submittedName>
        <fullName evidence="1">Alkaline phosphatase family protein</fullName>
    </submittedName>
</protein>
<dbReference type="EMBL" id="BAAADM010000056">
    <property type="protein sequence ID" value="GAA0448037.1"/>
    <property type="molecule type" value="Genomic_DNA"/>
</dbReference>
<dbReference type="SUPFAM" id="SSF53649">
    <property type="entry name" value="Alkaline phosphatase-like"/>
    <property type="match status" value="1"/>
</dbReference>
<dbReference type="Pfam" id="PF01663">
    <property type="entry name" value="Phosphodiest"/>
    <property type="match status" value="1"/>
</dbReference>